<evidence type="ECO:0000256" key="11">
    <source>
        <dbReference type="ARBA" id="ARBA00044330"/>
    </source>
</evidence>
<evidence type="ECO:0000256" key="2">
    <source>
        <dbReference type="ARBA" id="ARBA00004713"/>
    </source>
</evidence>
<dbReference type="SUPFAM" id="SSF53756">
    <property type="entry name" value="UDP-Glycosyltransferase/glycogen phosphorylase"/>
    <property type="match status" value="1"/>
</dbReference>
<organism evidence="14">
    <name type="scientific">plant metagenome</name>
    <dbReference type="NCBI Taxonomy" id="1297885"/>
    <lineage>
        <taxon>unclassified sequences</taxon>
        <taxon>metagenomes</taxon>
        <taxon>organismal metagenomes</taxon>
    </lineage>
</organism>
<keyword evidence="3" id="KW-1003">Cell membrane</keyword>
<accession>A0A484TFJ9</accession>
<dbReference type="Gene3D" id="3.40.50.2000">
    <property type="entry name" value="Glycogen Phosphorylase B"/>
    <property type="match status" value="2"/>
</dbReference>
<evidence type="ECO:0000313" key="14">
    <source>
        <dbReference type="EMBL" id="VFR72860.1"/>
    </source>
</evidence>
<evidence type="ECO:0000256" key="9">
    <source>
        <dbReference type="ARBA" id="ARBA00044041"/>
    </source>
</evidence>
<dbReference type="EC" id="2.4.99.23" evidence="9"/>
<evidence type="ECO:0000256" key="6">
    <source>
        <dbReference type="ARBA" id="ARBA00022679"/>
    </source>
</evidence>
<evidence type="ECO:0000256" key="4">
    <source>
        <dbReference type="ARBA" id="ARBA00022519"/>
    </source>
</evidence>
<evidence type="ECO:0000256" key="7">
    <source>
        <dbReference type="ARBA" id="ARBA00022985"/>
    </source>
</evidence>
<comment type="pathway">
    <text evidence="2">Bacterial outer membrane biogenesis; LPS core biosynthesis.</text>
</comment>
<keyword evidence="4" id="KW-0997">Cell inner membrane</keyword>
<evidence type="ECO:0000256" key="1">
    <source>
        <dbReference type="ARBA" id="ARBA00004515"/>
    </source>
</evidence>
<keyword evidence="7" id="KW-0448">Lipopolysaccharide biosynthesis</keyword>
<keyword evidence="8" id="KW-0472">Membrane</keyword>
<evidence type="ECO:0000256" key="3">
    <source>
        <dbReference type="ARBA" id="ARBA00022475"/>
    </source>
</evidence>
<dbReference type="InterPro" id="IPR011908">
    <property type="entry name" value="LipoPS_heptosylTferase-I"/>
</dbReference>
<dbReference type="GO" id="GO:0005829">
    <property type="term" value="C:cytosol"/>
    <property type="evidence" value="ECO:0007669"/>
    <property type="project" value="TreeGrafter"/>
</dbReference>
<comment type="subcellular location">
    <subcellularLocation>
        <location evidence="1">Cell inner membrane</location>
        <topology evidence="1">Peripheral membrane protein</topology>
        <orientation evidence="1">Cytoplasmic side</orientation>
    </subcellularLocation>
</comment>
<dbReference type="Pfam" id="PF01075">
    <property type="entry name" value="Glyco_transf_9"/>
    <property type="match status" value="1"/>
</dbReference>
<comment type="catalytic activity">
    <reaction evidence="12">
        <text>an alpha-Kdo-(2-&gt;4)-alpha-Kdo-(2-&gt;6)-lipid A + ADP-L-glycero-beta-D-manno-heptose = an L-alpha-D-Hep-(1-&gt;5)-[alpha-Kdo-(2-&gt;4)]-alpha-Kdo-(2-&gt;6)-lipid A + ADP + H(+)</text>
        <dbReference type="Rhea" id="RHEA:74067"/>
        <dbReference type="ChEBI" id="CHEBI:15378"/>
        <dbReference type="ChEBI" id="CHEBI:61506"/>
        <dbReference type="ChEBI" id="CHEBI:176431"/>
        <dbReference type="ChEBI" id="CHEBI:193068"/>
        <dbReference type="ChEBI" id="CHEBI:456216"/>
        <dbReference type="EC" id="2.4.99.23"/>
    </reaction>
</comment>
<protein>
    <recommendedName>
        <fullName evidence="10">Lipopolysaccharide heptosyltransferase 1</fullName>
        <ecNumber evidence="9">2.4.99.23</ecNumber>
    </recommendedName>
    <alternativeName>
        <fullName evidence="11">ADP-heptose:lipopolysaccharide heptosyltransferase I</fullName>
    </alternativeName>
</protein>
<reference evidence="14" key="1">
    <citation type="submission" date="2019-03" db="EMBL/GenBank/DDBJ databases">
        <authorList>
            <person name="Danneels B."/>
        </authorList>
    </citation>
    <scope>NUCLEOTIDE SEQUENCE</scope>
</reference>
<dbReference type="GO" id="GO:0005886">
    <property type="term" value="C:plasma membrane"/>
    <property type="evidence" value="ECO:0007669"/>
    <property type="project" value="UniProtKB-SubCell"/>
</dbReference>
<evidence type="ECO:0000256" key="12">
    <source>
        <dbReference type="ARBA" id="ARBA00049201"/>
    </source>
</evidence>
<dbReference type="GO" id="GO:0009244">
    <property type="term" value="P:lipopolysaccharide core region biosynthetic process"/>
    <property type="evidence" value="ECO:0007669"/>
    <property type="project" value="InterPro"/>
</dbReference>
<dbReference type="AlphaFoldDB" id="A0A484TFJ9"/>
<evidence type="ECO:0000256" key="10">
    <source>
        <dbReference type="ARBA" id="ARBA00044190"/>
    </source>
</evidence>
<dbReference type="CDD" id="cd03789">
    <property type="entry name" value="GT9_LPS_heptosyltransferase"/>
    <property type="match status" value="1"/>
</dbReference>
<feature type="region of interest" description="Disordered" evidence="13">
    <location>
        <begin position="328"/>
        <end position="355"/>
    </location>
</feature>
<dbReference type="GO" id="GO:0008713">
    <property type="term" value="F:ADP-heptose-lipopolysaccharide heptosyltransferase activity"/>
    <property type="evidence" value="ECO:0007669"/>
    <property type="project" value="TreeGrafter"/>
</dbReference>
<gene>
    <name evidence="14" type="ORF">DAR3_4354</name>
</gene>
<name>A0A484TFJ9_9ZZZZ</name>
<evidence type="ECO:0000256" key="13">
    <source>
        <dbReference type="SAM" id="MobiDB-lite"/>
    </source>
</evidence>
<keyword evidence="6 14" id="KW-0808">Transferase</keyword>
<dbReference type="InterPro" id="IPR002201">
    <property type="entry name" value="Glyco_trans_9"/>
</dbReference>
<keyword evidence="5 14" id="KW-0328">Glycosyltransferase</keyword>
<dbReference type="PANTHER" id="PTHR30160:SF19">
    <property type="entry name" value="LIPOPOLYSACCHARIDE HEPTOSYLTRANSFERASE 1"/>
    <property type="match status" value="1"/>
</dbReference>
<sequence length="355" mass="38784">MWLAHGVVHSKLPNGQAPHRLSHSSMPTRILIVRTSSLGDLVHMLPAISDIAAHVPGAQIDWLAEESFAEIPGWHPAVNEVIRVAHRRWRKAWWSAPVRAERAALRQRLRDVRYDIVLDMQALMKSAWLVRQARGVKHGLDWRSAREPLASLFYDVRHRVEFWQPAVIRQRKLAASVFGYTPQGAPDFGLQAFARVPGQAPAEGQATGSPYAIIMPSASRDDKLWPVEDWQAVFDQLQEAGLGLRLLAGNAAETARAQSLIVARENAVVLPRMGLTEIARELAGARLMVGLDSGLTHLSAGLGRPTVGIYKASTPVRTPLVGSAYTASLGDRGAPPSRDAVQRAVEQALGEAPDA</sequence>
<dbReference type="EMBL" id="CAADIJ010000018">
    <property type="protein sequence ID" value="VFR72860.1"/>
    <property type="molecule type" value="Genomic_DNA"/>
</dbReference>
<evidence type="ECO:0000256" key="5">
    <source>
        <dbReference type="ARBA" id="ARBA00022676"/>
    </source>
</evidence>
<dbReference type="InterPro" id="IPR051199">
    <property type="entry name" value="LPS_LOS_Heptosyltrfase"/>
</dbReference>
<dbReference type="NCBIfam" id="TIGR02193">
    <property type="entry name" value="heptsyl_trn_I"/>
    <property type="match status" value="1"/>
</dbReference>
<proteinExistence type="predicted"/>
<dbReference type="PANTHER" id="PTHR30160">
    <property type="entry name" value="TETRAACYLDISACCHARIDE 4'-KINASE-RELATED"/>
    <property type="match status" value="1"/>
</dbReference>
<evidence type="ECO:0000256" key="8">
    <source>
        <dbReference type="ARBA" id="ARBA00023136"/>
    </source>
</evidence>